<sequence length="174" mass="19695">MTRINSNTKYSHRHEKIRQAMNWYGLSVKDLAKSLEISESALRRRLDGKVSFGMMEALKIFDTLKLKNIDAYFHPNYDGEMVISCQPSKAWINNFEPGMGVNVNVKDPWEVPHNSYVAIEIDGEVVAGKLAQLPDAWTGLFVSDSDIIEIKPEDIVSGKIIFLGQVKSIFKNFS</sequence>
<keyword evidence="2" id="KW-1185">Reference proteome</keyword>
<dbReference type="GO" id="GO:0003677">
    <property type="term" value="F:DNA binding"/>
    <property type="evidence" value="ECO:0007669"/>
    <property type="project" value="InterPro"/>
</dbReference>
<gene>
    <name evidence="1" type="ORF">SAMN03080599_03341</name>
</gene>
<protein>
    <recommendedName>
        <fullName evidence="3">Helix-turn-helix</fullName>
    </recommendedName>
</protein>
<dbReference type="RefSeq" id="WP_092593514.1">
    <property type="nucleotide sequence ID" value="NZ_FMWL01000034.1"/>
</dbReference>
<evidence type="ECO:0000313" key="1">
    <source>
        <dbReference type="EMBL" id="SCZ82084.1"/>
    </source>
</evidence>
<evidence type="ECO:0008006" key="3">
    <source>
        <dbReference type="Google" id="ProtNLM"/>
    </source>
</evidence>
<dbReference type="CDD" id="cd00093">
    <property type="entry name" value="HTH_XRE"/>
    <property type="match status" value="1"/>
</dbReference>
<dbReference type="AlphaFoldDB" id="A0A1G5S6T7"/>
<organism evidence="1 2">
    <name type="scientific">Acidaminobacter hydrogenoformans DSM 2784</name>
    <dbReference type="NCBI Taxonomy" id="1120920"/>
    <lineage>
        <taxon>Bacteria</taxon>
        <taxon>Bacillati</taxon>
        <taxon>Bacillota</taxon>
        <taxon>Clostridia</taxon>
        <taxon>Peptostreptococcales</taxon>
        <taxon>Acidaminobacteraceae</taxon>
        <taxon>Acidaminobacter</taxon>
    </lineage>
</organism>
<reference evidence="1 2" key="1">
    <citation type="submission" date="2016-10" db="EMBL/GenBank/DDBJ databases">
        <authorList>
            <person name="de Groot N.N."/>
        </authorList>
    </citation>
    <scope>NUCLEOTIDE SEQUENCE [LARGE SCALE GENOMIC DNA]</scope>
    <source>
        <strain evidence="1 2">DSM 2784</strain>
    </source>
</reference>
<evidence type="ECO:0000313" key="2">
    <source>
        <dbReference type="Proteomes" id="UP000199208"/>
    </source>
</evidence>
<dbReference type="EMBL" id="FMWL01000034">
    <property type="protein sequence ID" value="SCZ82084.1"/>
    <property type="molecule type" value="Genomic_DNA"/>
</dbReference>
<dbReference type="Proteomes" id="UP000199208">
    <property type="component" value="Unassembled WGS sequence"/>
</dbReference>
<dbReference type="SUPFAM" id="SSF47413">
    <property type="entry name" value="lambda repressor-like DNA-binding domains"/>
    <property type="match status" value="1"/>
</dbReference>
<dbReference type="InterPro" id="IPR001387">
    <property type="entry name" value="Cro/C1-type_HTH"/>
</dbReference>
<accession>A0A1G5S6T7</accession>
<proteinExistence type="predicted"/>
<dbReference type="STRING" id="1120920.SAMN03080599_03341"/>
<name>A0A1G5S6T7_9FIRM</name>
<dbReference type="InterPro" id="IPR010982">
    <property type="entry name" value="Lambda_DNA-bd_dom_sf"/>
</dbReference>